<feature type="repeat" description="Filamin" evidence="4">
    <location>
        <begin position="2002"/>
        <end position="2087"/>
    </location>
</feature>
<feature type="domain" description="Calponin-homology (CH)" evidence="6">
    <location>
        <begin position="154"/>
        <end position="257"/>
    </location>
</feature>
<feature type="region of interest" description="Disordered" evidence="5">
    <location>
        <begin position="632"/>
        <end position="737"/>
    </location>
</feature>
<dbReference type="SMART" id="SM00033">
    <property type="entry name" value="CH"/>
    <property type="match status" value="3"/>
</dbReference>
<dbReference type="SUPFAM" id="SSF47576">
    <property type="entry name" value="Calponin-homology domain, CH-domain"/>
    <property type="match status" value="2"/>
</dbReference>
<feature type="region of interest" description="Disordered" evidence="5">
    <location>
        <begin position="1002"/>
        <end position="1021"/>
    </location>
</feature>
<evidence type="ECO:0000256" key="3">
    <source>
        <dbReference type="ARBA" id="ARBA00023203"/>
    </source>
</evidence>
<feature type="repeat" description="Filamin" evidence="4">
    <location>
        <begin position="2189"/>
        <end position="2261"/>
    </location>
</feature>
<dbReference type="FunFam" id="1.10.418.10:FF:000078">
    <property type="entry name" value="Putative Filamin-A"/>
    <property type="match status" value="1"/>
</dbReference>
<feature type="repeat" description="Filamin" evidence="4">
    <location>
        <begin position="1112"/>
        <end position="1189"/>
    </location>
</feature>
<feature type="repeat" description="Filamin" evidence="4">
    <location>
        <begin position="2262"/>
        <end position="2356"/>
    </location>
</feature>
<evidence type="ECO:0000313" key="8">
    <source>
        <dbReference type="Proteomes" id="UP000639338"/>
    </source>
</evidence>
<feature type="repeat" description="Filamin" evidence="4">
    <location>
        <begin position="2354"/>
        <end position="2448"/>
    </location>
</feature>
<feature type="repeat" description="Filamin" evidence="4">
    <location>
        <begin position="1273"/>
        <end position="1370"/>
    </location>
</feature>
<evidence type="ECO:0000256" key="5">
    <source>
        <dbReference type="SAM" id="MobiDB-lite"/>
    </source>
</evidence>
<feature type="repeat" description="Filamin" evidence="4">
    <location>
        <begin position="1011"/>
        <end position="1102"/>
    </location>
</feature>
<dbReference type="GO" id="GO:0051015">
    <property type="term" value="F:actin filament binding"/>
    <property type="evidence" value="ECO:0007669"/>
    <property type="project" value="InterPro"/>
</dbReference>
<feature type="repeat" description="Filamin" evidence="4">
    <location>
        <begin position="2446"/>
        <end position="2537"/>
    </location>
</feature>
<feature type="compositionally biased region" description="Polar residues" evidence="5">
    <location>
        <begin position="824"/>
        <end position="837"/>
    </location>
</feature>
<dbReference type="FunFam" id="2.60.40.10:FF:001145">
    <property type="entry name" value="Jitterbug, isoform I"/>
    <property type="match status" value="2"/>
</dbReference>
<feature type="repeat" description="Filamin" evidence="4">
    <location>
        <begin position="1548"/>
        <end position="1642"/>
    </location>
</feature>
<sequence>MQSMEQLRPEELVGLVARSAEGTAAKGMPIKGHEDLWVEIQANTFRNWVNEHLKHAGDAGGGPVLDLAEDFRDGTRLCALVEVLTRRRLPRWNPRPANQHHHLENVSTALQAIEADGVKLVNIGNVDIVNGNLKLILGLIWSLIVRYQIGKSKFPPRKLMLAWLKAALPECRVNNFTTDWNSGVHLSALLDYCKPGLFPHWRQLDRTDSVYNCRKAMEIAKREFDIPVVLEPEYLASPYLDELSGMTYLSYFMKEGSPGFHATLRWVNSQLTHAPVRNFTTDWNDGRALCSIVRNLGGPAPLYDKINTDSSYWESNLQQGIDGAKKLGVEAILKAKDMADQNVEHLGVMAYAANFQWVKPRPQASEQIAVYIESTSARVQQPATFRLEMLSKEANSREVRADIISPSGKMECRLTWNGTHGKGTFMPTEVGMHKLIVHNDGELVNGCPYYFRVLPPLTKIKSPGMDPCAIGSIVEVLVNSYGTSHDGIDVTAWSPTGRSLPCPVKENGGVHTATFQPDETGEWSIAITHKGTHIQGGPFICFVFDPNGIKLVDTDGAMPGQPFSFIVDATGTGGLGDVNIDIVHDKQSVPFRMEDIGHMKYRVSMLPRDAGKYRVYLYFNGADVRGSPISIRVGTHKSRRSKDTSANERTGISSMEKRMNGLNVTDHNGTNQQKRQQQSTVYKNSPSPTQNYRDYSSHHQSTYKNSNYTNENSSSAYHVPSPLNTRSPVQNSSPSLIKESREIYSTTYNRSRSPNIPQSSPGLIKESKDIYASSSLNRSRSPNTNNNIRNSQSTTTIKESKDIYQSSNFNSSRSPPVTSPGGFRNSNDSPINRSFSPRVNDKEFGRRKESLDNGVVDTSSNVRVSSNSGPAGPRRDSWDAIAKTKAMLSYGSLESLANLANSSSLERTEKNTTNDNNNYRNDYSNFGSTNVTHTENSTNYTSQRYTKTDYGTSTKYNSNSNNNNGSNENQNGRGYTHGILKNKNNNYKSTDATDAVHERFVNGSSSFTSSQERRNKGSSAASGTALDVLPVHKPTSFTLDQSIDINKTTVTVTGPNGKQVPYQKSNLRGQTYTITADEVGEHIIQIMSNGQHIKGSPFRSQAYDAKAIQVDNIPDGVVNQPVEFEINGSKAGSGNLEILVNGGHVTSFVRALGSQRFLASFVPHEAVSHLVEMTFNGETVPGSPWRVGIMPGPKMSVLGESVRLVPADSPALFELSALGFTSKEIDVQIITPSKRHVPARIEEEPGRPGEFRVEFTPNEVGSHLVEVSIAGQKLPAGPLVAKVYNSSLIKVTDVPSAVVGHACQFRVDASAAGEGQLEISINEGEVPNHVQVVGGGRCLVSFTPDIAKSHSIDIKFNGEAVPGCPFVCNVSDTSRVILSLNHLELIPVDQPANFHMAVDGSGSAELAVSVRGPTTELPVKVTGNIHSGFTAEFTPRDVGVHSISVEYNGHPVNGTPFLAKAFNADKVLIGPVARGSVGQPTHFTVDASQAGEGNLEITISARGQNIPTQVTPQGNARFSVSFVPFEACEHVTNIAFNKKTVPGCPIVTRVGGDSHVTVSGQALSSAGLGRQSHLTVSNVAGSLDDLEVNVEGPNGQPVPAQVTDNKDTTCSVAFTPRVVGEHKITVSHRNVPVSGSPFSCKVYDVAAIKVKDAKRGVIGVPVTYLVETSQAGPGNLEVTVNGGRVPTSAQAQGPHTYAISFTPREPVVHTVDLKFNAEDVPGSPFSCQVSDTAKVLITEGLEKVSVNRLATFTIEADASLGNPSVEVLSPTRESIPVQIKQGIHGSYTAGFTPKDVGDHSVEVKLDGSHVEGSPFLVKAYNADKVKVTDINSGVVGKPVFFSINASQAGAGNLEIIVAVNGKNVPNYVQSEGNAKFRVNFKPQEAAVHSLSVRFNGEPVPGSPFNCKVVGAGQAMLTGSNLKMGAVKKQISFTVDPQAPSTNCDVIVTPPSNIALPITIEPIDGKYNISFTPNEVGRHNVSILVDGEPIKGSPFACNIYDVTKVHVSGLTEARLGQATTFTVDAAEAGEGTLELVVSTENNTVKAEVVACARGLYDVTFVPQTTSTHYVTISFNDDNVPGSAFKCPVVGGGLDGPTVIRVGNTAYMDLDMPHLEGPVSAEVTGPDGIIIPCTLTKLSSTLYRVEVRTRQVGNYNVIFSDGHKVISSQALQAFDPSKVIIKEISDAICHRPGTIVVLAPKEAGPGKLTASVKAGGIDVDNVVREADNGIREVIFHPTKAAPHRIHIKYNDVHIQGSPLEVAVRGPTGGREVTATGLGLYQSCVGKVTAFTIETLGRSGKEFDVVISGPQGNAVPVRCYQHRDGNLLAEFTTNSVGTYKIDVLQGAKPVLGSPFYCQAFDVNKVKLQELGSTTVSVHDRIAFKLIKSDAGIADLDVTATSPLGQELPLQVTSLNDGAEMIEFSPSVPGSYMVNVTYGGLPIPGSPVVCTVESAGQARAKGEGLLSGHVGKPANFIVTGTRSSPAVQVDGPDSVSKPSIEAGANPGTWNVSYIPSEIGVYDVRVVCAGQQLPGSPWHPKIIDTRNLRVIGGWAAICDEMGRLKLGPTSNKISFDTAEAGPGELTGTIDDHPINFEMTSNNRLKFIPPQLNGGEHHMEILFNGSPFPGAPKLAIVPDSESSHQDTSRVMLRGRGLTSAKVGEEVSFTIDGSQAGSGTPNVQLFSPTTEVNVVLQHLGDHVYRASYIPLTSESLLMTVSWNGRQLKGCPLQINVTSAADASRVICSGDGLKNGIVGQEIRSFIDTRRAGPGELTAHCVGPHKVAYCELYDHGDATFTLNVKPQESGRHALTIKYAGEHVPGSPFTLRVSGAPDASKVRVYGPGIEHGVLATFQSRFICDTRGAGAGQLTVRVRGPKGAFRVEMQRETQKDRIILCRFDPTEPGDYRVEVRWAGVLVPGSPFPVRIVDTQDELISFTGNADNYSTGHHTITSWRGSQAIL</sequence>
<feature type="repeat" description="Filamin" evidence="4">
    <location>
        <begin position="458"/>
        <end position="543"/>
    </location>
</feature>
<evidence type="ECO:0000256" key="1">
    <source>
        <dbReference type="ARBA" id="ARBA00009238"/>
    </source>
</evidence>
<feature type="region of interest" description="Disordered" evidence="5">
    <location>
        <begin position="745"/>
        <end position="764"/>
    </location>
</feature>
<keyword evidence="8" id="KW-1185">Reference proteome</keyword>
<dbReference type="Gene3D" id="1.10.418.10">
    <property type="entry name" value="Calponin-like domain"/>
    <property type="match status" value="3"/>
</dbReference>
<dbReference type="PANTHER" id="PTHR38537:SF13">
    <property type="entry name" value="JITTERBUG, ISOFORM N"/>
    <property type="match status" value="1"/>
</dbReference>
<dbReference type="Pfam" id="PF00630">
    <property type="entry name" value="Filamin"/>
    <property type="match status" value="21"/>
</dbReference>
<dbReference type="InterPro" id="IPR044801">
    <property type="entry name" value="Filamin"/>
</dbReference>
<dbReference type="CDD" id="cd21229">
    <property type="entry name" value="CH_jitterbug-like_rpt2"/>
    <property type="match status" value="1"/>
</dbReference>
<dbReference type="SUPFAM" id="SSF81296">
    <property type="entry name" value="E set domains"/>
    <property type="match status" value="23"/>
</dbReference>
<dbReference type="Proteomes" id="UP000639338">
    <property type="component" value="Unassembled WGS sequence"/>
</dbReference>
<comment type="caution">
    <text evidence="7">The sequence shown here is derived from an EMBL/GenBank/DDBJ whole genome shotgun (WGS) entry which is preliminary data.</text>
</comment>
<dbReference type="CDD" id="cd21227">
    <property type="entry name" value="CH_jitterbug-like_rpt1"/>
    <property type="match status" value="1"/>
</dbReference>
<feature type="repeat" description="Filamin" evidence="4">
    <location>
        <begin position="1906"/>
        <end position="1998"/>
    </location>
</feature>
<feature type="repeat" description="Filamin" evidence="4">
    <location>
        <begin position="2084"/>
        <end position="2155"/>
    </location>
</feature>
<dbReference type="GO" id="GO:0030036">
    <property type="term" value="P:actin cytoskeleton organization"/>
    <property type="evidence" value="ECO:0007669"/>
    <property type="project" value="InterPro"/>
</dbReference>
<dbReference type="InterPro" id="IPR001715">
    <property type="entry name" value="CH_dom"/>
</dbReference>
<feature type="repeat" description="Filamin" evidence="4">
    <location>
        <begin position="2730"/>
        <end position="2823"/>
    </location>
</feature>
<feature type="region of interest" description="Disordered" evidence="5">
    <location>
        <begin position="902"/>
        <end position="989"/>
    </location>
</feature>
<evidence type="ECO:0000256" key="4">
    <source>
        <dbReference type="PROSITE-ProRule" id="PRU00087"/>
    </source>
</evidence>
<keyword evidence="3" id="KW-0009">Actin-binding</keyword>
<feature type="repeat" description="Filamin" evidence="4">
    <location>
        <begin position="548"/>
        <end position="633"/>
    </location>
</feature>
<dbReference type="FunFam" id="2.60.40.10:FF:001473">
    <property type="entry name" value="Jitterbug, isoform C"/>
    <property type="match status" value="1"/>
</dbReference>
<feature type="compositionally biased region" description="Low complexity" evidence="5">
    <location>
        <begin position="913"/>
        <end position="925"/>
    </location>
</feature>
<feature type="repeat" description="Filamin" evidence="4">
    <location>
        <begin position="1830"/>
        <end position="1908"/>
    </location>
</feature>
<reference evidence="7 8" key="1">
    <citation type="submission" date="2020-08" db="EMBL/GenBank/DDBJ databases">
        <title>Aphidius gifuensis genome sequencing and assembly.</title>
        <authorList>
            <person name="Du Z."/>
        </authorList>
    </citation>
    <scope>NUCLEOTIDE SEQUENCE [LARGE SCALE GENOMIC DNA]</scope>
    <source>
        <strain evidence="7">YNYX2018</strain>
        <tissue evidence="7">Adults</tissue>
    </source>
</reference>
<gene>
    <name evidence="7" type="ORF">HCN44_009286</name>
</gene>
<dbReference type="PROSITE" id="PS00019">
    <property type="entry name" value="ACTININ_1"/>
    <property type="match status" value="1"/>
</dbReference>
<feature type="repeat" description="Filamin" evidence="4">
    <location>
        <begin position="1470"/>
        <end position="1550"/>
    </location>
</feature>
<feature type="repeat" description="Filamin" evidence="4">
    <location>
        <begin position="372"/>
        <end position="453"/>
    </location>
</feature>
<feature type="compositionally biased region" description="Polar residues" evidence="5">
    <location>
        <begin position="745"/>
        <end position="761"/>
    </location>
</feature>
<dbReference type="InterPro" id="IPR001298">
    <property type="entry name" value="Filamin/ABP280_rpt"/>
</dbReference>
<feature type="compositionally biased region" description="Basic and acidic residues" evidence="5">
    <location>
        <begin position="839"/>
        <end position="851"/>
    </location>
</feature>
<dbReference type="InterPro" id="IPR013783">
    <property type="entry name" value="Ig-like_fold"/>
</dbReference>
<organism evidence="7 8">
    <name type="scientific">Aphidius gifuensis</name>
    <name type="common">Parasitoid wasp</name>
    <dbReference type="NCBI Taxonomy" id="684658"/>
    <lineage>
        <taxon>Eukaryota</taxon>
        <taxon>Metazoa</taxon>
        <taxon>Ecdysozoa</taxon>
        <taxon>Arthropoda</taxon>
        <taxon>Hexapoda</taxon>
        <taxon>Insecta</taxon>
        <taxon>Pterygota</taxon>
        <taxon>Neoptera</taxon>
        <taxon>Endopterygota</taxon>
        <taxon>Hymenoptera</taxon>
        <taxon>Apocrita</taxon>
        <taxon>Ichneumonoidea</taxon>
        <taxon>Braconidae</taxon>
        <taxon>Aphidiinae</taxon>
        <taxon>Aphidius</taxon>
    </lineage>
</organism>
<evidence type="ECO:0000313" key="7">
    <source>
        <dbReference type="EMBL" id="KAF7997888.1"/>
    </source>
</evidence>
<comment type="similarity">
    <text evidence="1">Belongs to the filamin family.</text>
</comment>
<feature type="repeat" description="Filamin" evidence="4">
    <location>
        <begin position="2824"/>
        <end position="2920"/>
    </location>
</feature>
<dbReference type="PROSITE" id="PS50194">
    <property type="entry name" value="FILAMIN_REPEAT"/>
    <property type="match status" value="23"/>
</dbReference>
<name>A0A834Y261_APHGI</name>
<dbReference type="FunFam" id="1.10.418.10:FF:000068">
    <property type="entry name" value="Putative Filamin-A"/>
    <property type="match status" value="1"/>
</dbReference>
<dbReference type="PANTHER" id="PTHR38537">
    <property type="entry name" value="JITTERBUG, ISOFORM N"/>
    <property type="match status" value="1"/>
</dbReference>
<dbReference type="Pfam" id="PF00307">
    <property type="entry name" value="CH"/>
    <property type="match status" value="3"/>
</dbReference>
<feature type="compositionally biased region" description="Polar residues" evidence="5">
    <location>
        <begin position="856"/>
        <end position="869"/>
    </location>
</feature>
<dbReference type="EMBL" id="JACMRX010000001">
    <property type="protein sequence ID" value="KAF7997888.1"/>
    <property type="molecule type" value="Genomic_DNA"/>
</dbReference>
<feature type="region of interest" description="Disordered" evidence="5">
    <location>
        <begin position="774"/>
        <end position="877"/>
    </location>
</feature>
<dbReference type="Gene3D" id="2.60.40.10">
    <property type="entry name" value="Immunoglobulins"/>
    <property type="match status" value="23"/>
</dbReference>
<feature type="compositionally biased region" description="Low complexity" evidence="5">
    <location>
        <begin position="957"/>
        <end position="974"/>
    </location>
</feature>
<proteinExistence type="inferred from homology"/>
<dbReference type="PROSITE" id="PS50021">
    <property type="entry name" value="CH"/>
    <property type="match status" value="2"/>
</dbReference>
<evidence type="ECO:0000259" key="6">
    <source>
        <dbReference type="PROSITE" id="PS50021"/>
    </source>
</evidence>
<feature type="repeat" description="Filamin" evidence="4">
    <location>
        <begin position="1654"/>
        <end position="1729"/>
    </location>
</feature>
<feature type="repeat" description="Filamin" evidence="4">
    <location>
        <begin position="1368"/>
        <end position="1461"/>
    </location>
</feature>
<keyword evidence="2" id="KW-0677">Repeat</keyword>
<feature type="domain" description="Calponin-homology (CH)" evidence="6">
    <location>
        <begin position="39"/>
        <end position="148"/>
    </location>
</feature>
<dbReference type="InterPro" id="IPR014756">
    <property type="entry name" value="Ig_E-set"/>
</dbReference>
<feature type="repeat" description="Filamin" evidence="4">
    <location>
        <begin position="1187"/>
        <end position="1275"/>
    </location>
</feature>
<accession>A0A834Y261</accession>
<feature type="repeat" description="Filamin" evidence="4">
    <location>
        <begin position="1739"/>
        <end position="1819"/>
    </location>
</feature>
<dbReference type="CDD" id="cd21185">
    <property type="entry name" value="CH_jitterbug-like_rpt3"/>
    <property type="match status" value="1"/>
</dbReference>
<dbReference type="InterPro" id="IPR036872">
    <property type="entry name" value="CH_dom_sf"/>
</dbReference>
<dbReference type="InterPro" id="IPR017868">
    <property type="entry name" value="Filamin/ABP280_repeat-like"/>
</dbReference>
<dbReference type="OrthoDB" id="18740at2759"/>
<evidence type="ECO:0000256" key="2">
    <source>
        <dbReference type="ARBA" id="ARBA00022737"/>
    </source>
</evidence>
<feature type="compositionally biased region" description="Polar residues" evidence="5">
    <location>
        <begin position="774"/>
        <end position="816"/>
    </location>
</feature>
<protein>
    <recommendedName>
        <fullName evidence="6">Calponin-homology (CH) domain-containing protein</fullName>
    </recommendedName>
</protein>
<dbReference type="InterPro" id="IPR001589">
    <property type="entry name" value="Actinin_actin-bd_CS"/>
</dbReference>
<feature type="compositionally biased region" description="Polar residues" evidence="5">
    <location>
        <begin position="662"/>
        <end position="735"/>
    </location>
</feature>
<dbReference type="SMART" id="SM00557">
    <property type="entry name" value="IG_FLMN"/>
    <property type="match status" value="22"/>
</dbReference>
<feature type="compositionally biased region" description="Polar residues" evidence="5">
    <location>
        <begin position="926"/>
        <end position="956"/>
    </location>
</feature>
<feature type="repeat" description="Filamin" evidence="4">
    <location>
        <begin position="2636"/>
        <end position="2729"/>
    </location>
</feature>